<dbReference type="GO" id="GO:0017038">
    <property type="term" value="P:protein import"/>
    <property type="evidence" value="ECO:0007669"/>
    <property type="project" value="TreeGrafter"/>
</dbReference>
<accession>A0A554WLY6</accession>
<keyword evidence="3 7" id="KW-0812">Transmembrane</keyword>
<evidence type="ECO:0000259" key="8">
    <source>
        <dbReference type="Pfam" id="PF01618"/>
    </source>
</evidence>
<comment type="caution">
    <text evidence="9">The sequence shown here is derived from an EMBL/GenBank/DDBJ whole genome shotgun (WGS) entry which is preliminary data.</text>
</comment>
<keyword evidence="4 7" id="KW-1133">Transmembrane helix</keyword>
<dbReference type="EMBL" id="VJND01000011">
    <property type="protein sequence ID" value="TSE24596.1"/>
    <property type="molecule type" value="Genomic_DNA"/>
</dbReference>
<evidence type="ECO:0000256" key="6">
    <source>
        <dbReference type="RuleBase" id="RU004057"/>
    </source>
</evidence>
<organism evidence="9 10">
    <name type="scientific">Tepidimonas sediminis</name>
    <dbReference type="NCBI Taxonomy" id="2588941"/>
    <lineage>
        <taxon>Bacteria</taxon>
        <taxon>Pseudomonadati</taxon>
        <taxon>Pseudomonadota</taxon>
        <taxon>Betaproteobacteria</taxon>
        <taxon>Burkholderiales</taxon>
        <taxon>Tepidimonas</taxon>
    </lineage>
</organism>
<sequence>MLSIIQAAGWPIWTLIACSVVGLALILERAWSLRRGRVAPDGLVDEAIEASRHGVPAPAVLQQLAEHSLLGAVLAAGLATLQANPRATEAELRAALESAGRLAAARLQRYLGALATVASAAPLLGLLGTVIGMIEIFGSQAGPGGLLPGGGNPAQLAHGISVALYNTAFGLIIAVPALIFWRVYRARADALLLEMEVAAERFAHHLLRLRG</sequence>
<dbReference type="Proteomes" id="UP000320225">
    <property type="component" value="Unassembled WGS sequence"/>
</dbReference>
<evidence type="ECO:0000313" key="9">
    <source>
        <dbReference type="EMBL" id="TSE24596.1"/>
    </source>
</evidence>
<evidence type="ECO:0000256" key="5">
    <source>
        <dbReference type="ARBA" id="ARBA00023136"/>
    </source>
</evidence>
<evidence type="ECO:0000256" key="3">
    <source>
        <dbReference type="ARBA" id="ARBA00022692"/>
    </source>
</evidence>
<keyword evidence="6" id="KW-0653">Protein transport</keyword>
<gene>
    <name evidence="9" type="ORF">Tsedi_01789</name>
</gene>
<dbReference type="GO" id="GO:0005886">
    <property type="term" value="C:plasma membrane"/>
    <property type="evidence" value="ECO:0007669"/>
    <property type="project" value="UniProtKB-SubCell"/>
</dbReference>
<evidence type="ECO:0000256" key="7">
    <source>
        <dbReference type="SAM" id="Phobius"/>
    </source>
</evidence>
<dbReference type="InterPro" id="IPR002898">
    <property type="entry name" value="MotA_ExbB_proton_chnl"/>
</dbReference>
<feature type="transmembrane region" description="Helical" evidence="7">
    <location>
        <begin position="110"/>
        <end position="136"/>
    </location>
</feature>
<evidence type="ECO:0000256" key="1">
    <source>
        <dbReference type="ARBA" id="ARBA00004651"/>
    </source>
</evidence>
<dbReference type="OrthoDB" id="4045at2"/>
<dbReference type="PANTHER" id="PTHR30625">
    <property type="entry name" value="PROTEIN TOLQ"/>
    <property type="match status" value="1"/>
</dbReference>
<dbReference type="PANTHER" id="PTHR30625:SF11">
    <property type="entry name" value="MOTA_TOLQ_EXBB PROTON CHANNEL DOMAIN-CONTAINING PROTEIN"/>
    <property type="match status" value="1"/>
</dbReference>
<protein>
    <submittedName>
        <fullName evidence="9">TolQ: protein TolQ</fullName>
    </submittedName>
</protein>
<dbReference type="InterPro" id="IPR050790">
    <property type="entry name" value="ExbB/TolQ_transport"/>
</dbReference>
<proteinExistence type="inferred from homology"/>
<keyword evidence="10" id="KW-1185">Reference proteome</keyword>
<name>A0A554WLY6_9BURK</name>
<keyword evidence="2" id="KW-1003">Cell membrane</keyword>
<feature type="transmembrane region" description="Helical" evidence="7">
    <location>
        <begin position="156"/>
        <end position="181"/>
    </location>
</feature>
<feature type="transmembrane region" description="Helical" evidence="7">
    <location>
        <begin position="6"/>
        <end position="27"/>
    </location>
</feature>
<comment type="subcellular location">
    <subcellularLocation>
        <location evidence="1">Cell membrane</location>
        <topology evidence="1">Multi-pass membrane protein</topology>
    </subcellularLocation>
    <subcellularLocation>
        <location evidence="6">Membrane</location>
        <topology evidence="6">Multi-pass membrane protein</topology>
    </subcellularLocation>
</comment>
<evidence type="ECO:0000256" key="2">
    <source>
        <dbReference type="ARBA" id="ARBA00022475"/>
    </source>
</evidence>
<evidence type="ECO:0000313" key="10">
    <source>
        <dbReference type="Proteomes" id="UP000320225"/>
    </source>
</evidence>
<evidence type="ECO:0000256" key="4">
    <source>
        <dbReference type="ARBA" id="ARBA00022989"/>
    </source>
</evidence>
<comment type="similarity">
    <text evidence="6">Belongs to the exbB/tolQ family.</text>
</comment>
<reference evidence="9 10" key="1">
    <citation type="submission" date="2019-07" db="EMBL/GenBank/DDBJ databases">
        <title>Tepidimonas sediminis YIM 72259 draft genome.</title>
        <authorList>
            <person name="Da Costa M.S."/>
            <person name="Froufe H.J.C."/>
            <person name="Egas C."/>
            <person name="Albuquerque L."/>
        </authorList>
    </citation>
    <scope>NUCLEOTIDE SEQUENCE [LARGE SCALE GENOMIC DNA]</scope>
    <source>
        <strain evidence="9 10">YIM 72259</strain>
    </source>
</reference>
<keyword evidence="5 7" id="KW-0472">Membrane</keyword>
<dbReference type="RefSeq" id="WP_143895820.1">
    <property type="nucleotide sequence ID" value="NZ_VJND01000011.1"/>
</dbReference>
<dbReference type="AlphaFoldDB" id="A0A554WLY6"/>
<feature type="domain" description="MotA/TolQ/ExbB proton channel" evidence="8">
    <location>
        <begin position="67"/>
        <end position="196"/>
    </location>
</feature>
<keyword evidence="6" id="KW-0813">Transport</keyword>
<dbReference type="Pfam" id="PF01618">
    <property type="entry name" value="MotA_ExbB"/>
    <property type="match status" value="1"/>
</dbReference>